<evidence type="ECO:0000256" key="7">
    <source>
        <dbReference type="ARBA" id="ARBA00023244"/>
    </source>
</evidence>
<comment type="function">
    <text evidence="9 10">Catalyzes the ferrous insertion into protoporphyrin IX.</text>
</comment>
<dbReference type="RefSeq" id="WP_067497535.1">
    <property type="nucleotide sequence ID" value="NZ_LN999832.1"/>
</dbReference>
<keyword evidence="2 9" id="KW-0963">Cytoplasm</keyword>
<keyword evidence="5 9" id="KW-0350">Heme biosynthesis</keyword>
<comment type="pathway">
    <text evidence="9 10">Porphyrin-containing compound metabolism; protoheme biosynthesis; protoheme from protoporphyrin-IX: step 1/1.</text>
</comment>
<dbReference type="UniPathway" id="UPA00252">
    <property type="reaction ID" value="UER00325"/>
</dbReference>
<dbReference type="InterPro" id="IPR033644">
    <property type="entry name" value="Ferrochelatase_C"/>
</dbReference>
<evidence type="ECO:0000256" key="10">
    <source>
        <dbReference type="RuleBase" id="RU000607"/>
    </source>
</evidence>
<dbReference type="Pfam" id="PF00762">
    <property type="entry name" value="Ferrochelatase"/>
    <property type="match status" value="1"/>
</dbReference>
<keyword evidence="3 9" id="KW-0479">Metal-binding</keyword>
<dbReference type="GO" id="GO:0046872">
    <property type="term" value="F:metal ion binding"/>
    <property type="evidence" value="ECO:0007669"/>
    <property type="project" value="UniProtKB-KW"/>
</dbReference>
<evidence type="ECO:0000256" key="6">
    <source>
        <dbReference type="ARBA" id="ARBA00023239"/>
    </source>
</evidence>
<dbReference type="AlphaFoldDB" id="A0A143WQ46"/>
<dbReference type="PROSITE" id="PS00534">
    <property type="entry name" value="FERROCHELATASE"/>
    <property type="match status" value="1"/>
</dbReference>
<dbReference type="InterPro" id="IPR033659">
    <property type="entry name" value="Ferrochelatase_N"/>
</dbReference>
<sequence>MNQFGNKNEFKKYGVLMVNLGTPETPTSRAVKRYLAKFLSDKRVVDKSRALWLPILYGIILPLRSLRVAKLYRNIWMDEGSPLLVYSRRQQQALAISLPDVVVELAMSYSQPVLKKAIARLFRKDITRLVILPMYPQYSCSTSAAVWDAVARIFVNYRKLPSISFIRDYAENPTYIAALAESVKRAFALRGKPDRLIISFHSIPQRYSDEGDDYLQRCNITYQALSAALDYPNKQIMMTFQSCFGRDPWLLPATDKTIRNLPSSGVQHVQVICPGFAADCLETLEEIQIQNRKIFKYAGGSVFYYIPALNDDVLHIELLRQLVIAELH</sequence>
<gene>
    <name evidence="9 11" type="primary">hemH</name>
    <name evidence="11" type="ORF">FVIR_GE00098</name>
</gene>
<comment type="catalytic activity">
    <reaction evidence="9 10">
        <text>heme b + 2 H(+) = protoporphyrin IX + Fe(2+)</text>
        <dbReference type="Rhea" id="RHEA:22584"/>
        <dbReference type="ChEBI" id="CHEBI:15378"/>
        <dbReference type="ChEBI" id="CHEBI:29033"/>
        <dbReference type="ChEBI" id="CHEBI:57306"/>
        <dbReference type="ChEBI" id="CHEBI:60344"/>
        <dbReference type="EC" id="4.98.1.1"/>
    </reaction>
</comment>
<name>A0A143WQ46_9ENTR</name>
<dbReference type="OrthoDB" id="9809741at2"/>
<feature type="binding site" evidence="9">
    <location>
        <position position="201"/>
    </location>
    <ligand>
        <name>Fe(2+)</name>
        <dbReference type="ChEBI" id="CHEBI:29033"/>
    </ligand>
</feature>
<dbReference type="EC" id="4.98.1.1" evidence="9 10"/>
<dbReference type="SUPFAM" id="SSF53800">
    <property type="entry name" value="Chelatase"/>
    <property type="match status" value="1"/>
</dbReference>
<dbReference type="NCBIfam" id="TIGR00109">
    <property type="entry name" value="hemH"/>
    <property type="match status" value="1"/>
</dbReference>
<comment type="catalytic activity">
    <reaction evidence="8">
        <text>Fe-coproporphyrin III + 2 H(+) = coproporphyrin III + Fe(2+)</text>
        <dbReference type="Rhea" id="RHEA:49572"/>
        <dbReference type="ChEBI" id="CHEBI:15378"/>
        <dbReference type="ChEBI" id="CHEBI:29033"/>
        <dbReference type="ChEBI" id="CHEBI:68438"/>
        <dbReference type="ChEBI" id="CHEBI:131725"/>
        <dbReference type="EC" id="4.99.1.9"/>
    </reaction>
    <physiologicalReaction direction="right-to-left" evidence="8">
        <dbReference type="Rhea" id="RHEA:49574"/>
    </physiologicalReaction>
</comment>
<evidence type="ECO:0000256" key="9">
    <source>
        <dbReference type="HAMAP-Rule" id="MF_00323"/>
    </source>
</evidence>
<reference evidence="12" key="1">
    <citation type="submission" date="2016-01" db="EMBL/GenBank/DDBJ databases">
        <authorList>
            <person name="Husnik F."/>
        </authorList>
    </citation>
    <scope>NUCLEOTIDE SEQUENCE [LARGE SCALE GENOMIC DNA]</scope>
</reference>
<evidence type="ECO:0000256" key="2">
    <source>
        <dbReference type="ARBA" id="ARBA00022490"/>
    </source>
</evidence>
<evidence type="ECO:0000313" key="12">
    <source>
        <dbReference type="Proteomes" id="UP000095665"/>
    </source>
</evidence>
<evidence type="ECO:0000256" key="1">
    <source>
        <dbReference type="ARBA" id="ARBA00007718"/>
    </source>
</evidence>
<dbReference type="EMBL" id="LN999832">
    <property type="protein sequence ID" value="CUX95858.1"/>
    <property type="molecule type" value="Genomic_DNA"/>
</dbReference>
<evidence type="ECO:0000256" key="4">
    <source>
        <dbReference type="ARBA" id="ARBA00023004"/>
    </source>
</evidence>
<dbReference type="GO" id="GO:0006783">
    <property type="term" value="P:heme biosynthetic process"/>
    <property type="evidence" value="ECO:0007669"/>
    <property type="project" value="UniProtKB-UniRule"/>
</dbReference>
<dbReference type="HAMAP" id="MF_00323">
    <property type="entry name" value="Ferrochelatase"/>
    <property type="match status" value="1"/>
</dbReference>
<keyword evidence="12" id="KW-1185">Reference proteome</keyword>
<keyword evidence="4 9" id="KW-0408">Iron</keyword>
<dbReference type="InterPro" id="IPR001015">
    <property type="entry name" value="Ferrochelatase"/>
</dbReference>
<dbReference type="STRING" id="1070130.FVIR_GE00098"/>
<dbReference type="GO" id="GO:0005737">
    <property type="term" value="C:cytoplasm"/>
    <property type="evidence" value="ECO:0007669"/>
    <property type="project" value="UniProtKB-SubCell"/>
</dbReference>
<dbReference type="PANTHER" id="PTHR11108">
    <property type="entry name" value="FERROCHELATASE"/>
    <property type="match status" value="1"/>
</dbReference>
<dbReference type="PATRIC" id="fig|1070130.3.peg.164"/>
<protein>
    <recommendedName>
        <fullName evidence="9 10">Ferrochelatase</fullName>
        <ecNumber evidence="9 10">4.98.1.1</ecNumber>
    </recommendedName>
    <alternativeName>
        <fullName evidence="9">Heme synthase</fullName>
    </alternativeName>
    <alternativeName>
        <fullName evidence="9">Protoheme ferro-lyase</fullName>
    </alternativeName>
</protein>
<evidence type="ECO:0000256" key="5">
    <source>
        <dbReference type="ARBA" id="ARBA00023133"/>
    </source>
</evidence>
<evidence type="ECO:0000256" key="3">
    <source>
        <dbReference type="ARBA" id="ARBA00022723"/>
    </source>
</evidence>
<keyword evidence="6 9" id="KW-0456">Lyase</keyword>
<comment type="similarity">
    <text evidence="1 9 10">Belongs to the ferrochelatase family.</text>
</comment>
<dbReference type="FunFam" id="3.40.50.1400:FF:000002">
    <property type="entry name" value="Ferrochelatase"/>
    <property type="match status" value="1"/>
</dbReference>
<dbReference type="GO" id="GO:0004325">
    <property type="term" value="F:ferrochelatase activity"/>
    <property type="evidence" value="ECO:0007669"/>
    <property type="project" value="UniProtKB-UniRule"/>
</dbReference>
<evidence type="ECO:0000256" key="8">
    <source>
        <dbReference type="ARBA" id="ARBA00024536"/>
    </source>
</evidence>
<dbReference type="InterPro" id="IPR019772">
    <property type="entry name" value="Ferrochelatase_AS"/>
</dbReference>
<dbReference type="CDD" id="cd03411">
    <property type="entry name" value="Ferrochelatase_N"/>
    <property type="match status" value="1"/>
</dbReference>
<dbReference type="CDD" id="cd00419">
    <property type="entry name" value="Ferrochelatase_C"/>
    <property type="match status" value="1"/>
</dbReference>
<feature type="binding site" evidence="9">
    <location>
        <position position="282"/>
    </location>
    <ligand>
        <name>Fe(2+)</name>
        <dbReference type="ChEBI" id="CHEBI:29033"/>
    </ligand>
</feature>
<proteinExistence type="inferred from homology"/>
<dbReference type="Gene3D" id="3.40.50.1400">
    <property type="match status" value="2"/>
</dbReference>
<comment type="subcellular location">
    <subcellularLocation>
        <location evidence="9 10">Cytoplasm</location>
    </subcellularLocation>
</comment>
<dbReference type="Proteomes" id="UP000095665">
    <property type="component" value="Chromosome I"/>
</dbReference>
<dbReference type="KEGG" id="ged:FVIR_GE00098"/>
<dbReference type="PANTHER" id="PTHR11108:SF1">
    <property type="entry name" value="FERROCHELATASE, MITOCHONDRIAL"/>
    <property type="match status" value="1"/>
</dbReference>
<evidence type="ECO:0000313" key="11">
    <source>
        <dbReference type="EMBL" id="CUX95858.1"/>
    </source>
</evidence>
<accession>A0A143WQ46</accession>
<keyword evidence="7 9" id="KW-0627">Porphyrin biosynthesis</keyword>
<organism evidence="11 12">
    <name type="scientific">Candidatus Gullanella endobia</name>
    <dbReference type="NCBI Taxonomy" id="1070130"/>
    <lineage>
        <taxon>Bacteria</taxon>
        <taxon>Pseudomonadati</taxon>
        <taxon>Pseudomonadota</taxon>
        <taxon>Gammaproteobacteria</taxon>
        <taxon>Enterobacterales</taxon>
        <taxon>Enterobacteriaceae</taxon>
        <taxon>Candidatus Gullanella</taxon>
    </lineage>
</organism>